<evidence type="ECO:0000313" key="8">
    <source>
        <dbReference type="Proteomes" id="UP000032604"/>
    </source>
</evidence>
<dbReference type="PATRIC" id="fig|33014.5.peg.1133"/>
<dbReference type="SUPFAM" id="SSF53686">
    <property type="entry name" value="Tryptophan synthase beta subunit-like PLP-dependent enzymes"/>
    <property type="match status" value="1"/>
</dbReference>
<dbReference type="PANTHER" id="PTHR43780:SF2">
    <property type="entry name" value="1-AMINOCYCLOPROPANE-1-CARBOXYLATE DEAMINASE-RELATED"/>
    <property type="match status" value="1"/>
</dbReference>
<evidence type="ECO:0000313" key="7">
    <source>
        <dbReference type="EMBL" id="AJW78646.1"/>
    </source>
</evidence>
<evidence type="ECO:0000256" key="5">
    <source>
        <dbReference type="PIRSR" id="PIRSR006278-2"/>
    </source>
</evidence>
<dbReference type="OrthoDB" id="9801249at2"/>
<dbReference type="HOGENOM" id="CLU_048897_1_0_11"/>
<name>A0A0D5CG70_9MICO</name>
<dbReference type="GO" id="GO:1901605">
    <property type="term" value="P:alpha-amino acid metabolic process"/>
    <property type="evidence" value="ECO:0007669"/>
    <property type="project" value="UniProtKB-ARBA"/>
</dbReference>
<dbReference type="InterPro" id="IPR036052">
    <property type="entry name" value="TrpB-like_PALP_sf"/>
</dbReference>
<dbReference type="RefSeq" id="WP_045527409.1">
    <property type="nucleotide sequence ID" value="NZ_CP011043.1"/>
</dbReference>
<dbReference type="Pfam" id="PF00291">
    <property type="entry name" value="PALP"/>
    <property type="match status" value="1"/>
</dbReference>
<evidence type="ECO:0000256" key="4">
    <source>
        <dbReference type="PIRSR" id="PIRSR006278-1"/>
    </source>
</evidence>
<dbReference type="GO" id="GO:0019148">
    <property type="term" value="F:D-cysteine desulfhydrase activity"/>
    <property type="evidence" value="ECO:0007669"/>
    <property type="project" value="TreeGrafter"/>
</dbReference>
<comment type="similarity">
    <text evidence="2">Belongs to the ACC deaminase/D-cysteine desulfhydrase family.</text>
</comment>
<dbReference type="KEGG" id="cmh:VO01_05435"/>
<organism evidence="7 8">
    <name type="scientific">Clavibacter michiganensis subsp. insidiosus</name>
    <dbReference type="NCBI Taxonomy" id="33014"/>
    <lineage>
        <taxon>Bacteria</taxon>
        <taxon>Bacillati</taxon>
        <taxon>Actinomycetota</taxon>
        <taxon>Actinomycetes</taxon>
        <taxon>Micrococcales</taxon>
        <taxon>Microbacteriaceae</taxon>
        <taxon>Clavibacter</taxon>
    </lineage>
</organism>
<sequence>MDERLRLWTEPTTVHPVPRLAEALGLHPERLLMKRDDLIGWGGGGNKARKLEHSLGRAVARGATTVLTTGAAQSNHARMTAAAGAALGLDVVLVLEGQEVAARGNVLLDGLYGARIVWSGDERAESRAGSAVAELEAAGTRVHRVAFGGSDAHSVQGFVDAGHELARQVGEVDHVVVALGSGGTMAGLVEALGPERVLGVHCGAVAEPRAVVAGFLAERGTGIGAEALSIDEGRVGSGYAHLTDEARYALVLVARTTGILLDPIYTARAAAGLAAAVREGSIGPDDRVVLWHSGGVPGLFGHADLGA</sequence>
<keyword evidence="3 5" id="KW-0663">Pyridoxal phosphate</keyword>
<evidence type="ECO:0000256" key="3">
    <source>
        <dbReference type="ARBA" id="ARBA00022898"/>
    </source>
</evidence>
<dbReference type="AlphaFoldDB" id="A0A0D5CG70"/>
<proteinExistence type="inferred from homology"/>
<comment type="cofactor">
    <cofactor evidence="1">
        <name>pyridoxal 5'-phosphate</name>
        <dbReference type="ChEBI" id="CHEBI:597326"/>
    </cofactor>
</comment>
<dbReference type="EMBL" id="CP011043">
    <property type="protein sequence ID" value="AJW78646.1"/>
    <property type="molecule type" value="Genomic_DNA"/>
</dbReference>
<dbReference type="Gene3D" id="3.40.50.1100">
    <property type="match status" value="2"/>
</dbReference>
<accession>A0A0D5CG70</accession>
<evidence type="ECO:0000259" key="6">
    <source>
        <dbReference type="Pfam" id="PF00291"/>
    </source>
</evidence>
<evidence type="ECO:0000256" key="1">
    <source>
        <dbReference type="ARBA" id="ARBA00001933"/>
    </source>
</evidence>
<dbReference type="Proteomes" id="UP000032604">
    <property type="component" value="Chromosome"/>
</dbReference>
<reference evidence="7 8" key="1">
    <citation type="journal article" date="2015" name="Genome Announc.">
        <title>Complete Genome Sequence of Clavibacter michiganensis subsp. insidiosus R1-1 Using PacBio Single-Molecule Real-Time Technology.</title>
        <authorList>
            <person name="Lu Y."/>
            <person name="Samac D.A."/>
            <person name="Glazebrook J."/>
            <person name="Ishimaru C.A."/>
        </authorList>
    </citation>
    <scope>NUCLEOTIDE SEQUENCE [LARGE SCALE GENOMIC DNA]</scope>
    <source>
        <strain evidence="7 8">R1-1</strain>
    </source>
</reference>
<gene>
    <name evidence="7" type="ORF">VO01_05435</name>
</gene>
<dbReference type="PIRSF" id="PIRSF006278">
    <property type="entry name" value="ACCD_DCysDesulf"/>
    <property type="match status" value="1"/>
</dbReference>
<feature type="active site" description="Nucleophile" evidence="4">
    <location>
        <position position="74"/>
    </location>
</feature>
<dbReference type="InterPro" id="IPR027278">
    <property type="entry name" value="ACCD_DCysDesulf"/>
</dbReference>
<dbReference type="InterPro" id="IPR001926">
    <property type="entry name" value="TrpB-like_PALP"/>
</dbReference>
<protein>
    <submittedName>
        <fullName evidence="7">Cysteine desulfhydrase</fullName>
    </submittedName>
</protein>
<feature type="domain" description="Tryptophan synthase beta chain-like PALP" evidence="6">
    <location>
        <begin position="9"/>
        <end position="294"/>
    </location>
</feature>
<feature type="modified residue" description="N6-(pyridoxal phosphate)lysine" evidence="5">
    <location>
        <position position="47"/>
    </location>
</feature>
<dbReference type="PANTHER" id="PTHR43780">
    <property type="entry name" value="1-AMINOCYCLOPROPANE-1-CARBOXYLATE DEAMINASE-RELATED"/>
    <property type="match status" value="1"/>
</dbReference>
<evidence type="ECO:0000256" key="2">
    <source>
        <dbReference type="ARBA" id="ARBA00008639"/>
    </source>
</evidence>